<keyword evidence="2" id="KW-1185">Reference proteome</keyword>
<accession>A0ABP9LEN7</accession>
<sequence length="43" mass="4724">MGLYSPVAYLQTPVTATPKSICVTILNFFKAPSRSLTLPQLVR</sequence>
<reference evidence="2" key="1">
    <citation type="journal article" date="2019" name="Int. J. Syst. Evol. Microbiol.">
        <title>The Global Catalogue of Microorganisms (GCM) 10K type strain sequencing project: providing services to taxonomists for standard genome sequencing and annotation.</title>
        <authorList>
            <consortium name="The Broad Institute Genomics Platform"/>
            <consortium name="The Broad Institute Genome Sequencing Center for Infectious Disease"/>
            <person name="Wu L."/>
            <person name="Ma J."/>
        </authorList>
    </citation>
    <scope>NUCLEOTIDE SEQUENCE [LARGE SCALE GENOMIC DNA]</scope>
    <source>
        <strain evidence="2">JCM 18410</strain>
    </source>
</reference>
<comment type="caution">
    <text evidence="1">The sequence shown here is derived from an EMBL/GenBank/DDBJ whole genome shotgun (WGS) entry which is preliminary data.</text>
</comment>
<organism evidence="1 2">
    <name type="scientific">Streptomyces similanensis</name>
    <dbReference type="NCBI Taxonomy" id="1274988"/>
    <lineage>
        <taxon>Bacteria</taxon>
        <taxon>Bacillati</taxon>
        <taxon>Actinomycetota</taxon>
        <taxon>Actinomycetes</taxon>
        <taxon>Kitasatosporales</taxon>
        <taxon>Streptomycetaceae</taxon>
        <taxon>Streptomyces</taxon>
    </lineage>
</organism>
<gene>
    <name evidence="1" type="ORF">GCM10023336_67300</name>
</gene>
<protein>
    <submittedName>
        <fullName evidence="1">Uncharacterized protein</fullName>
    </submittedName>
</protein>
<dbReference type="RefSeq" id="WP_345671804.1">
    <property type="nucleotide sequence ID" value="NZ_BAABKC010000122.1"/>
</dbReference>
<evidence type="ECO:0000313" key="2">
    <source>
        <dbReference type="Proteomes" id="UP001500124"/>
    </source>
</evidence>
<proteinExistence type="predicted"/>
<dbReference type="Proteomes" id="UP001500124">
    <property type="component" value="Unassembled WGS sequence"/>
</dbReference>
<dbReference type="EMBL" id="BAABKC010000122">
    <property type="protein sequence ID" value="GAA5076927.1"/>
    <property type="molecule type" value="Genomic_DNA"/>
</dbReference>
<evidence type="ECO:0000313" key="1">
    <source>
        <dbReference type="EMBL" id="GAA5076927.1"/>
    </source>
</evidence>
<name>A0ABP9LEN7_9ACTN</name>